<comment type="caution">
    <text evidence="1">The sequence shown here is derived from an EMBL/GenBank/DDBJ whole genome shotgun (WGS) entry which is preliminary data.</text>
</comment>
<reference evidence="2" key="1">
    <citation type="journal article" date="2019" name="Int. J. Syst. Evol. Microbiol.">
        <title>The Global Catalogue of Microorganisms (GCM) 10K type strain sequencing project: providing services to taxonomists for standard genome sequencing and annotation.</title>
        <authorList>
            <consortium name="The Broad Institute Genomics Platform"/>
            <consortium name="The Broad Institute Genome Sequencing Center for Infectious Disease"/>
            <person name="Wu L."/>
            <person name="Ma J."/>
        </authorList>
    </citation>
    <scope>NUCLEOTIDE SEQUENCE [LARGE SCALE GENOMIC DNA]</scope>
    <source>
        <strain evidence="2">JCM 17494</strain>
    </source>
</reference>
<protein>
    <submittedName>
        <fullName evidence="1">Uncharacterized protein</fullName>
    </submittedName>
</protein>
<evidence type="ECO:0000313" key="2">
    <source>
        <dbReference type="Proteomes" id="UP001500711"/>
    </source>
</evidence>
<organism evidence="1 2">
    <name type="scientific">Lentzea roselyniae</name>
    <dbReference type="NCBI Taxonomy" id="531940"/>
    <lineage>
        <taxon>Bacteria</taxon>
        <taxon>Bacillati</taxon>
        <taxon>Actinomycetota</taxon>
        <taxon>Actinomycetes</taxon>
        <taxon>Pseudonocardiales</taxon>
        <taxon>Pseudonocardiaceae</taxon>
        <taxon>Lentzea</taxon>
    </lineage>
</organism>
<gene>
    <name evidence="1" type="ORF">GCM10022267_50090</name>
</gene>
<dbReference type="RefSeq" id="WP_346132306.1">
    <property type="nucleotide sequence ID" value="NZ_BAABBE010000014.1"/>
</dbReference>
<dbReference type="EMBL" id="BAABBE010000014">
    <property type="protein sequence ID" value="GAA3657941.1"/>
    <property type="molecule type" value="Genomic_DNA"/>
</dbReference>
<sequence>MTRRFLPAANDPGQIDLFSGNSIEAAATVLARQAARAFGFGGKPDLAAELLAEIRDGRYGRLDHNDRIVRIEPGERCRYAPDAEAEVAESLLTQRFARLGPVLPLRHGAITREVHRLTLTPGGNGLLERWSALRIRRPR</sequence>
<name>A0ABP7BFZ1_9PSEU</name>
<dbReference type="Proteomes" id="UP001500711">
    <property type="component" value="Unassembled WGS sequence"/>
</dbReference>
<keyword evidence="2" id="KW-1185">Reference proteome</keyword>
<proteinExistence type="predicted"/>
<accession>A0ABP7BFZ1</accession>
<evidence type="ECO:0000313" key="1">
    <source>
        <dbReference type="EMBL" id="GAA3657941.1"/>
    </source>
</evidence>